<dbReference type="InterPro" id="IPR000644">
    <property type="entry name" value="CBS_dom"/>
</dbReference>
<sequence length="297" mass="34129">MGYQLWMSPETGYRRQGTRFESLHCIFLENAKLLSLLEPVLCCKDTDSALNAKYALETRDFDVTCVVNDEGIIVGQIERKALNQGLVAEYVKEVAEEQKIDENTSLVRLLQILETTEFKYVTRDDQIVGIVTRSDLNKPIPRTYLFGVVSLVELHINFWINYYYPHDTWLQVLKEDRQTKVQEIIKLRRGSSDYLAVVECAQLCDKKEILRNTPEFLARFGFSKTNFKTFLEKLEVVRNEIAHSQSSIIGRLSWEHITHTVSKAEEFVGHSDDVIEAEGKEKAKDFDSTVLAPVTVV</sequence>
<gene>
    <name evidence="2" type="ORF">VTAP4600_A1059</name>
</gene>
<dbReference type="AlphaFoldDB" id="A0A2N8ZAV9"/>
<reference evidence="2 3" key="1">
    <citation type="submission" date="2017-10" db="EMBL/GenBank/DDBJ databases">
        <authorList>
            <person name="Banno H."/>
            <person name="Chua N.-H."/>
        </authorList>
    </citation>
    <scope>NUCLEOTIDE SEQUENCE [LARGE SCALE GENOMIC DNA]</scope>
    <source>
        <strain evidence="2">Vibrio tapetis CECT4600</strain>
    </source>
</reference>
<dbReference type="KEGG" id="vta:A1059"/>
<dbReference type="Pfam" id="PF00571">
    <property type="entry name" value="CBS"/>
    <property type="match status" value="1"/>
</dbReference>
<dbReference type="SUPFAM" id="SSF54631">
    <property type="entry name" value="CBS-domain pair"/>
    <property type="match status" value="1"/>
</dbReference>
<keyword evidence="3" id="KW-1185">Reference proteome</keyword>
<dbReference type="Gene3D" id="3.10.580.10">
    <property type="entry name" value="CBS-domain"/>
    <property type="match status" value="1"/>
</dbReference>
<evidence type="ECO:0000313" key="2">
    <source>
        <dbReference type="EMBL" id="SON49038.1"/>
    </source>
</evidence>
<accession>A0A2N8ZAV9</accession>
<evidence type="ECO:0000259" key="1">
    <source>
        <dbReference type="Pfam" id="PF00571"/>
    </source>
</evidence>
<evidence type="ECO:0000313" key="3">
    <source>
        <dbReference type="Proteomes" id="UP000235828"/>
    </source>
</evidence>
<organism evidence="2 3">
    <name type="scientific">Vibrio tapetis subsp. tapetis</name>
    <dbReference type="NCBI Taxonomy" id="1671868"/>
    <lineage>
        <taxon>Bacteria</taxon>
        <taxon>Pseudomonadati</taxon>
        <taxon>Pseudomonadota</taxon>
        <taxon>Gammaproteobacteria</taxon>
        <taxon>Vibrionales</taxon>
        <taxon>Vibrionaceae</taxon>
        <taxon>Vibrio</taxon>
    </lineage>
</organism>
<dbReference type="InterPro" id="IPR046342">
    <property type="entry name" value="CBS_dom_sf"/>
</dbReference>
<dbReference type="Proteomes" id="UP000235828">
    <property type="component" value="Chromosome A"/>
</dbReference>
<feature type="domain" description="CBS" evidence="1">
    <location>
        <begin position="99"/>
        <end position="136"/>
    </location>
</feature>
<dbReference type="RefSeq" id="WP_102521771.1">
    <property type="nucleotide sequence ID" value="NZ_LT960611.1"/>
</dbReference>
<dbReference type="EMBL" id="LT960611">
    <property type="protein sequence ID" value="SON49038.1"/>
    <property type="molecule type" value="Genomic_DNA"/>
</dbReference>
<protein>
    <recommendedName>
        <fullName evidence="1">CBS domain-containing protein</fullName>
    </recommendedName>
</protein>
<proteinExistence type="predicted"/>
<dbReference type="OrthoDB" id="9802385at2"/>
<name>A0A2N8ZAV9_9VIBR</name>